<dbReference type="GO" id="GO:0000963">
    <property type="term" value="P:mitochondrial RNA processing"/>
    <property type="evidence" value="ECO:0007669"/>
    <property type="project" value="TreeGrafter"/>
</dbReference>
<dbReference type="GO" id="GO:0005759">
    <property type="term" value="C:mitochondrial matrix"/>
    <property type="evidence" value="ECO:0007669"/>
    <property type="project" value="TreeGrafter"/>
</dbReference>
<dbReference type="GO" id="GO:0035770">
    <property type="term" value="C:ribonucleoprotein granule"/>
    <property type="evidence" value="ECO:0007669"/>
    <property type="project" value="TreeGrafter"/>
</dbReference>
<dbReference type="GO" id="GO:0044528">
    <property type="term" value="P:regulation of mitochondrial mRNA stability"/>
    <property type="evidence" value="ECO:0007669"/>
    <property type="project" value="TreeGrafter"/>
</dbReference>
<accession>A0A7J6PK96</accession>
<evidence type="ECO:0000313" key="1">
    <source>
        <dbReference type="EMBL" id="KAF4696000.1"/>
    </source>
</evidence>
<dbReference type="OrthoDB" id="2019031at2759"/>
<proteinExistence type="predicted"/>
<comment type="caution">
    <text evidence="1">The sequence shown here is derived from an EMBL/GenBank/DDBJ whole genome shotgun (WGS) entry which is preliminary data.</text>
</comment>
<dbReference type="InterPro" id="IPR050870">
    <property type="entry name" value="FAST_kinase"/>
</dbReference>
<sequence length="438" mass="47516">MDGLPERLAATMDKAKPQNVANVLWGIARSGPPLNSKLVRFAQTHMETSPRAYLPVDLSSVLWALGTMTNRGDYPDGLDGLVLATYTKMKSQMTAEWSARHISSATWGIATLATNGVGRGEALPLLEDMVVLASRAGAKSFTDQEGAGMFMWALAKVEMRPTDRIRTVMREFAEHFKDRADVARANTLSLAAWSISALRFKDEELLKVAIESMNADAAANYADFTAAVHAAAITQSALMPPSVVDELWGKCGVMNAPDTQLAICGWSLTALDLGRGLFTDEVNMVADRLSVADLTNLNQAARKLARTVLSASNRAHQNWVGALRKYGVHGVQSEFEVIPGVFVDIALPADKVAIEVQGDSHYLTDLATGQRSDTTGNTKLKRQMVERRDRTLVDVPVMRHMPTVGLLELLLGSCRPDDMRQGVVGVNVALTALDELNA</sequence>
<organism evidence="1 2">
    <name type="scientific">Perkinsus olseni</name>
    <name type="common">Perkinsus atlanticus</name>
    <dbReference type="NCBI Taxonomy" id="32597"/>
    <lineage>
        <taxon>Eukaryota</taxon>
        <taxon>Sar</taxon>
        <taxon>Alveolata</taxon>
        <taxon>Perkinsozoa</taxon>
        <taxon>Perkinsea</taxon>
        <taxon>Perkinsida</taxon>
        <taxon>Perkinsidae</taxon>
        <taxon>Perkinsus</taxon>
    </lineage>
</organism>
<evidence type="ECO:0008006" key="3">
    <source>
        <dbReference type="Google" id="ProtNLM"/>
    </source>
</evidence>
<dbReference type="GO" id="GO:0003723">
    <property type="term" value="F:RNA binding"/>
    <property type="evidence" value="ECO:0007669"/>
    <property type="project" value="TreeGrafter"/>
</dbReference>
<name>A0A7J6PK96_PEROL</name>
<protein>
    <recommendedName>
        <fullName evidence="3">RAP domain-containing protein</fullName>
    </recommendedName>
</protein>
<evidence type="ECO:0000313" key="2">
    <source>
        <dbReference type="Proteomes" id="UP000541610"/>
    </source>
</evidence>
<reference evidence="1 2" key="1">
    <citation type="submission" date="2020-04" db="EMBL/GenBank/DDBJ databases">
        <title>Perkinsus olseni comparative genomics.</title>
        <authorList>
            <person name="Bogema D.R."/>
        </authorList>
    </citation>
    <scope>NUCLEOTIDE SEQUENCE [LARGE SCALE GENOMIC DNA]</scope>
    <source>
        <strain evidence="1">00978-12</strain>
    </source>
</reference>
<dbReference type="PANTHER" id="PTHR21228:SF40">
    <property type="entry name" value="LD45607P"/>
    <property type="match status" value="1"/>
</dbReference>
<dbReference type="AlphaFoldDB" id="A0A7J6PK96"/>
<dbReference type="PANTHER" id="PTHR21228">
    <property type="entry name" value="FAST LEU-RICH DOMAIN-CONTAINING"/>
    <property type="match status" value="1"/>
</dbReference>
<dbReference type="EMBL" id="JABANP010000015">
    <property type="protein sequence ID" value="KAF4696000.1"/>
    <property type="molecule type" value="Genomic_DNA"/>
</dbReference>
<dbReference type="Proteomes" id="UP000541610">
    <property type="component" value="Unassembled WGS sequence"/>
</dbReference>
<gene>
    <name evidence="1" type="ORF">FOZ60_002722</name>
</gene>